<accession>A0A370WX51</accession>
<proteinExistence type="predicted"/>
<organism evidence="7 8">
    <name type="scientific">Dyella psychrodurans</name>
    <dbReference type="NCBI Taxonomy" id="1927960"/>
    <lineage>
        <taxon>Bacteria</taxon>
        <taxon>Pseudomonadati</taxon>
        <taxon>Pseudomonadota</taxon>
        <taxon>Gammaproteobacteria</taxon>
        <taxon>Lysobacterales</taxon>
        <taxon>Rhodanobacteraceae</taxon>
        <taxon>Dyella</taxon>
    </lineage>
</organism>
<dbReference type="SUPFAM" id="SSF52540">
    <property type="entry name" value="P-loop containing nucleoside triphosphate hydrolases"/>
    <property type="match status" value="1"/>
</dbReference>
<reference evidence="7 8" key="1">
    <citation type="submission" date="2018-07" db="EMBL/GenBank/DDBJ databases">
        <title>Dyella monticola sp. nov. and Dyella psychrodurans sp. nov. isolated from monsoon evergreen broad-leaved forest soil of Dinghu Mountain, China.</title>
        <authorList>
            <person name="Gao Z."/>
            <person name="Qiu L."/>
        </authorList>
    </citation>
    <scope>NUCLEOTIDE SEQUENCE [LARGE SCALE GENOMIC DNA]</scope>
    <source>
        <strain evidence="7 8">4MSK11</strain>
    </source>
</reference>
<dbReference type="Pfam" id="PF13361">
    <property type="entry name" value="UvrD_C"/>
    <property type="match status" value="1"/>
</dbReference>
<dbReference type="CDD" id="cd18807">
    <property type="entry name" value="SF1_C_UvrD"/>
    <property type="match status" value="1"/>
</dbReference>
<keyword evidence="2" id="KW-0378">Hydrolase</keyword>
<dbReference type="OrthoDB" id="9806690at2"/>
<dbReference type="GO" id="GO:0000725">
    <property type="term" value="P:recombinational repair"/>
    <property type="evidence" value="ECO:0007669"/>
    <property type="project" value="TreeGrafter"/>
</dbReference>
<dbReference type="AlphaFoldDB" id="A0A370WX51"/>
<name>A0A370WX51_9GAMM</name>
<dbReference type="PANTHER" id="PTHR11070:SF2">
    <property type="entry name" value="ATP-DEPENDENT DNA HELICASE SRS2"/>
    <property type="match status" value="1"/>
</dbReference>
<dbReference type="InterPro" id="IPR014017">
    <property type="entry name" value="DNA_helicase_UvrD-like_C"/>
</dbReference>
<dbReference type="EMBL" id="QRBF01000009">
    <property type="protein sequence ID" value="RDS80692.1"/>
    <property type="molecule type" value="Genomic_DNA"/>
</dbReference>
<dbReference type="InterPro" id="IPR027417">
    <property type="entry name" value="P-loop_NTPase"/>
</dbReference>
<evidence type="ECO:0000256" key="5">
    <source>
        <dbReference type="ARBA" id="ARBA00034923"/>
    </source>
</evidence>
<dbReference type="InterPro" id="IPR000212">
    <property type="entry name" value="DNA_helicase_UvrD/REP"/>
</dbReference>
<keyword evidence="3 7" id="KW-0347">Helicase</keyword>
<dbReference type="GO" id="GO:0003677">
    <property type="term" value="F:DNA binding"/>
    <property type="evidence" value="ECO:0007669"/>
    <property type="project" value="InterPro"/>
</dbReference>
<dbReference type="Gene3D" id="1.10.486.10">
    <property type="entry name" value="PCRA, domain 4"/>
    <property type="match status" value="1"/>
</dbReference>
<protein>
    <recommendedName>
        <fullName evidence="5">DNA 3'-5' helicase II</fullName>
    </recommendedName>
</protein>
<dbReference type="RefSeq" id="WP_158543366.1">
    <property type="nucleotide sequence ID" value="NZ_QRBF01000009.1"/>
</dbReference>
<comment type="caution">
    <text evidence="7">The sequence shown here is derived from an EMBL/GenBank/DDBJ whole genome shotgun (WGS) entry which is preliminary data.</text>
</comment>
<evidence type="ECO:0000256" key="2">
    <source>
        <dbReference type="ARBA" id="ARBA00022801"/>
    </source>
</evidence>
<dbReference type="GO" id="GO:0016787">
    <property type="term" value="F:hydrolase activity"/>
    <property type="evidence" value="ECO:0007669"/>
    <property type="project" value="UniProtKB-KW"/>
</dbReference>
<evidence type="ECO:0000259" key="6">
    <source>
        <dbReference type="Pfam" id="PF13361"/>
    </source>
</evidence>
<evidence type="ECO:0000313" key="8">
    <source>
        <dbReference type="Proteomes" id="UP000255334"/>
    </source>
</evidence>
<feature type="domain" description="UvrD-like helicase C-terminal" evidence="6">
    <location>
        <begin position="26"/>
        <end position="147"/>
    </location>
</feature>
<dbReference type="GO" id="GO:0033202">
    <property type="term" value="C:DNA helicase complex"/>
    <property type="evidence" value="ECO:0007669"/>
    <property type="project" value="TreeGrafter"/>
</dbReference>
<dbReference type="Gene3D" id="3.30.160.800">
    <property type="match status" value="1"/>
</dbReference>
<keyword evidence="1" id="KW-0547">Nucleotide-binding</keyword>
<dbReference type="GO" id="GO:0043138">
    <property type="term" value="F:3'-5' DNA helicase activity"/>
    <property type="evidence" value="ECO:0007669"/>
    <property type="project" value="TreeGrafter"/>
</dbReference>
<evidence type="ECO:0000256" key="4">
    <source>
        <dbReference type="ARBA" id="ARBA00022840"/>
    </source>
</evidence>
<sequence>DTGLALAEQIDHAITQSGLRDFYEKDSRGNAESRVENLDELVNVASRFELTPDDIEAGLSELPAFLSHAALEAGEGQGESWDDCVQLMTLHSAKGLEFPLVFLVGLEEGLFPSQRSVEDEGRLEEERRLAYVGITRARQRLIITHAESRRMHGAEMLARPSRFLGEVPPSLIDEVRPRVQVSRPLYAGRFAEPPPSLKDDLPVKLGQRVSHPSFGEGVVVSAEGSGAHTRLQVNFESAGSKWLVAAYANLTPL</sequence>
<evidence type="ECO:0000256" key="1">
    <source>
        <dbReference type="ARBA" id="ARBA00022741"/>
    </source>
</evidence>
<evidence type="ECO:0000256" key="3">
    <source>
        <dbReference type="ARBA" id="ARBA00022806"/>
    </source>
</evidence>
<keyword evidence="4" id="KW-0067">ATP-binding</keyword>
<feature type="non-terminal residue" evidence="7">
    <location>
        <position position="1"/>
    </location>
</feature>
<dbReference type="Proteomes" id="UP000255334">
    <property type="component" value="Unassembled WGS sequence"/>
</dbReference>
<keyword evidence="8" id="KW-1185">Reference proteome</keyword>
<dbReference type="GO" id="GO:0005829">
    <property type="term" value="C:cytosol"/>
    <property type="evidence" value="ECO:0007669"/>
    <property type="project" value="TreeGrafter"/>
</dbReference>
<gene>
    <name evidence="7" type="ORF">DWU99_19135</name>
</gene>
<evidence type="ECO:0000313" key="7">
    <source>
        <dbReference type="EMBL" id="RDS80692.1"/>
    </source>
</evidence>
<dbReference type="GO" id="GO:0005524">
    <property type="term" value="F:ATP binding"/>
    <property type="evidence" value="ECO:0007669"/>
    <property type="project" value="UniProtKB-KW"/>
</dbReference>
<dbReference type="Pfam" id="PF21196">
    <property type="entry name" value="PcrA_UvrD_tudor"/>
    <property type="match status" value="1"/>
</dbReference>
<dbReference type="PANTHER" id="PTHR11070">
    <property type="entry name" value="UVRD / RECB / PCRA DNA HELICASE FAMILY MEMBER"/>
    <property type="match status" value="1"/>
</dbReference>